<keyword evidence="4 6" id="KW-0808">Transferase</keyword>
<protein>
    <recommendedName>
        <fullName evidence="2 6">Orotate phosphoribosyltransferase</fullName>
        <shortName evidence="6">OPRT</shortName>
        <shortName evidence="6">OPRTase</shortName>
        <ecNumber evidence="2 6">2.4.2.10</ecNumber>
    </recommendedName>
</protein>
<comment type="cofactor">
    <cofactor evidence="6">
        <name>Mg(2+)</name>
        <dbReference type="ChEBI" id="CHEBI:18420"/>
    </cofactor>
</comment>
<evidence type="ECO:0000256" key="1">
    <source>
        <dbReference type="ARBA" id="ARBA00004889"/>
    </source>
</evidence>
<dbReference type="Proteomes" id="UP000184536">
    <property type="component" value="Unassembled WGS sequence"/>
</dbReference>
<evidence type="ECO:0000313" key="9">
    <source>
        <dbReference type="Proteomes" id="UP000184536"/>
    </source>
</evidence>
<dbReference type="GO" id="GO:0044205">
    <property type="term" value="P:'de novo' UMP biosynthetic process"/>
    <property type="evidence" value="ECO:0007669"/>
    <property type="project" value="UniProtKB-UniRule"/>
</dbReference>
<reference evidence="9" key="1">
    <citation type="submission" date="2016-11" db="EMBL/GenBank/DDBJ databases">
        <authorList>
            <person name="Varghese N."/>
            <person name="Submissions S."/>
        </authorList>
    </citation>
    <scope>NUCLEOTIDE SEQUENCE [LARGE SCALE GENOMIC DNA]</scope>
    <source>
        <strain evidence="9">DSM 17957</strain>
    </source>
</reference>
<comment type="subunit">
    <text evidence="6">Homodimer.</text>
</comment>
<dbReference type="InterPro" id="IPR000836">
    <property type="entry name" value="PRTase_dom"/>
</dbReference>
<comment type="catalytic activity">
    <reaction evidence="6">
        <text>orotidine 5'-phosphate + diphosphate = orotate + 5-phospho-alpha-D-ribose 1-diphosphate</text>
        <dbReference type="Rhea" id="RHEA:10380"/>
        <dbReference type="ChEBI" id="CHEBI:30839"/>
        <dbReference type="ChEBI" id="CHEBI:33019"/>
        <dbReference type="ChEBI" id="CHEBI:57538"/>
        <dbReference type="ChEBI" id="CHEBI:58017"/>
        <dbReference type="EC" id="2.4.2.10"/>
    </reaction>
</comment>
<dbReference type="STRING" id="1121919.SAMN02745975_02948"/>
<dbReference type="UniPathway" id="UPA00070">
    <property type="reaction ID" value="UER00119"/>
</dbReference>
<comment type="pathway">
    <text evidence="1 6">Pyrimidine metabolism; UMP biosynthesis via de novo pathway; UMP from orotate: step 1/2.</text>
</comment>
<dbReference type="SUPFAM" id="SSF53271">
    <property type="entry name" value="PRTase-like"/>
    <property type="match status" value="1"/>
</dbReference>
<accession>A0A1M6MD96</accession>
<dbReference type="GO" id="GO:0000287">
    <property type="term" value="F:magnesium ion binding"/>
    <property type="evidence" value="ECO:0007669"/>
    <property type="project" value="UniProtKB-UniRule"/>
</dbReference>
<evidence type="ECO:0000256" key="4">
    <source>
        <dbReference type="ARBA" id="ARBA00022679"/>
    </source>
</evidence>
<dbReference type="InterPro" id="IPR029057">
    <property type="entry name" value="PRTase-like"/>
</dbReference>
<organism evidence="8 9">
    <name type="scientific">Geosporobacter subterraneus DSM 17957</name>
    <dbReference type="NCBI Taxonomy" id="1121919"/>
    <lineage>
        <taxon>Bacteria</taxon>
        <taxon>Bacillati</taxon>
        <taxon>Bacillota</taxon>
        <taxon>Clostridia</taxon>
        <taxon>Peptostreptococcales</taxon>
        <taxon>Thermotaleaceae</taxon>
        <taxon>Geosporobacter</taxon>
    </lineage>
</organism>
<feature type="binding site" evidence="6">
    <location>
        <position position="103"/>
    </location>
    <ligand>
        <name>5-phospho-alpha-D-ribose 1-diphosphate</name>
        <dbReference type="ChEBI" id="CHEBI:58017"/>
        <note>ligand shared between dimeric partners</note>
    </ligand>
</feature>
<dbReference type="OrthoDB" id="9802134at2"/>
<evidence type="ECO:0000259" key="7">
    <source>
        <dbReference type="Pfam" id="PF00156"/>
    </source>
</evidence>
<dbReference type="GO" id="GO:0019856">
    <property type="term" value="P:pyrimidine nucleobase biosynthetic process"/>
    <property type="evidence" value="ECO:0007669"/>
    <property type="project" value="TreeGrafter"/>
</dbReference>
<keyword evidence="3 6" id="KW-0328">Glycosyltransferase</keyword>
<comment type="similarity">
    <text evidence="6">Belongs to the purine/pyrimidine phosphoribosyltransferase family. PyrE subfamily.</text>
</comment>
<feature type="binding site" evidence="6">
    <location>
        <position position="101"/>
    </location>
    <ligand>
        <name>5-phospho-alpha-D-ribose 1-diphosphate</name>
        <dbReference type="ChEBI" id="CHEBI:58017"/>
        <note>ligand shared between dimeric partners</note>
    </ligand>
</feature>
<sequence length="211" mass="23021">MIKSKEIAKMLLEIQAVTLGDSEKLFTWASGIRSPIYCDNRLTMAYPQVREAIAEGFAAIIQEKYPDAEVLVGTATAGIPHAAWTAQKLNMPMAYVRSTAKAHGKGNQVEGKVLQGQKVVVIEDLLSTGGSSMKAVKALQEAGADVLGVLAIFTYGFEQVDQLFSSENIPYDTLTSYQVLLPLAKELGLLKESEMSLLEQWSKNPYIFTTA</sequence>
<dbReference type="Pfam" id="PF00156">
    <property type="entry name" value="Pribosyltran"/>
    <property type="match status" value="1"/>
</dbReference>
<evidence type="ECO:0000256" key="2">
    <source>
        <dbReference type="ARBA" id="ARBA00011971"/>
    </source>
</evidence>
<feature type="binding site" description="in other chain" evidence="6">
    <location>
        <begin position="123"/>
        <end position="131"/>
    </location>
    <ligand>
        <name>5-phospho-alpha-D-ribose 1-diphosphate</name>
        <dbReference type="ChEBI" id="CHEBI:58017"/>
        <note>ligand shared between dimeric partners</note>
    </ligand>
</feature>
<name>A0A1M6MD96_9FIRM</name>
<keyword evidence="6" id="KW-0460">Magnesium</keyword>
<feature type="binding site" evidence="6">
    <location>
        <position position="127"/>
    </location>
    <ligand>
        <name>orotate</name>
        <dbReference type="ChEBI" id="CHEBI:30839"/>
    </ligand>
</feature>
<dbReference type="InterPro" id="IPR023031">
    <property type="entry name" value="OPRT"/>
</dbReference>
<dbReference type="AlphaFoldDB" id="A0A1M6MD96"/>
<dbReference type="PANTHER" id="PTHR19278">
    <property type="entry name" value="OROTATE PHOSPHORIBOSYLTRANSFERASE"/>
    <property type="match status" value="1"/>
</dbReference>
<gene>
    <name evidence="6" type="primary">pyrE</name>
    <name evidence="8" type="ORF">SAMN02745975_02948</name>
</gene>
<keyword evidence="5 6" id="KW-0665">Pyrimidine biosynthesis</keyword>
<dbReference type="RefSeq" id="WP_110941996.1">
    <property type="nucleotide sequence ID" value="NZ_FQZV01000043.1"/>
</dbReference>
<proteinExistence type="inferred from homology"/>
<dbReference type="Gene3D" id="3.40.50.2020">
    <property type="match status" value="1"/>
</dbReference>
<dbReference type="GO" id="GO:0004588">
    <property type="term" value="F:orotate phosphoribosyltransferase activity"/>
    <property type="evidence" value="ECO:0007669"/>
    <property type="project" value="UniProtKB-UniRule"/>
</dbReference>
<evidence type="ECO:0000313" key="8">
    <source>
        <dbReference type="EMBL" id="SHJ81407.1"/>
    </source>
</evidence>
<evidence type="ECO:0000256" key="5">
    <source>
        <dbReference type="ARBA" id="ARBA00022975"/>
    </source>
</evidence>
<feature type="domain" description="Phosphoribosyltransferase" evidence="7">
    <location>
        <begin position="52"/>
        <end position="153"/>
    </location>
</feature>
<dbReference type="EC" id="2.4.2.10" evidence="2 6"/>
<keyword evidence="9" id="KW-1185">Reference proteome</keyword>
<comment type="function">
    <text evidence="6">Catalyzes the transfer of a ribosyl phosphate group from 5-phosphoribose 1-diphosphate to orotate, leading to the formation of orotidine monophosphate (OMP).</text>
</comment>
<dbReference type="EMBL" id="FQZV01000043">
    <property type="protein sequence ID" value="SHJ81407.1"/>
    <property type="molecule type" value="Genomic_DNA"/>
</dbReference>
<feature type="binding site" evidence="6">
    <location>
        <position position="97"/>
    </location>
    <ligand>
        <name>5-phospho-alpha-D-ribose 1-diphosphate</name>
        <dbReference type="ChEBI" id="CHEBI:58017"/>
        <note>ligand shared between dimeric partners</note>
    </ligand>
</feature>
<comment type="caution">
    <text evidence="6">Lacks conserved residue(s) required for the propagation of feature annotation.</text>
</comment>
<evidence type="ECO:0000256" key="3">
    <source>
        <dbReference type="ARBA" id="ARBA00022676"/>
    </source>
</evidence>
<dbReference type="PANTHER" id="PTHR19278:SF9">
    <property type="entry name" value="URIDINE 5'-MONOPHOSPHATE SYNTHASE"/>
    <property type="match status" value="1"/>
</dbReference>
<dbReference type="CDD" id="cd06223">
    <property type="entry name" value="PRTases_typeI"/>
    <property type="match status" value="1"/>
</dbReference>
<dbReference type="HAMAP" id="MF_01208">
    <property type="entry name" value="PyrE"/>
    <property type="match status" value="1"/>
</dbReference>
<evidence type="ECO:0000256" key="6">
    <source>
        <dbReference type="HAMAP-Rule" id="MF_01208"/>
    </source>
</evidence>
<dbReference type="InterPro" id="IPR004467">
    <property type="entry name" value="Or_phspho_trans_dom"/>
</dbReference>
<dbReference type="NCBIfam" id="TIGR00336">
    <property type="entry name" value="pyrE"/>
    <property type="match status" value="1"/>
</dbReference>